<dbReference type="Proteomes" id="UP000000343">
    <property type="component" value="Chromosome"/>
</dbReference>
<sequence>MVRILKWVLMGLVVAAAVVYIGDWVVWKARGGPLGSVTVSRFVVASLKGNKEEYYPDGRADVDCSKSLFPQAGAGSCWWVEGHRVVFDR</sequence>
<dbReference type="RefSeq" id="WP_013579111.1">
    <property type="nucleotide sequence ID" value="NC_015064.1"/>
</dbReference>
<dbReference type="eggNOG" id="ENOG5033BRU">
    <property type="taxonomic scope" value="Bacteria"/>
</dbReference>
<evidence type="ECO:0000313" key="3">
    <source>
        <dbReference type="Proteomes" id="UP000000343"/>
    </source>
</evidence>
<keyword evidence="1" id="KW-0472">Membrane</keyword>
<name>E8WZX4_GRATM</name>
<dbReference type="KEGG" id="acm:AciX9_0715"/>
<dbReference type="HOGENOM" id="CLU_179944_0_0_0"/>
<gene>
    <name evidence="2" type="ordered locus">AciX9_0715</name>
</gene>
<evidence type="ECO:0000256" key="1">
    <source>
        <dbReference type="SAM" id="Phobius"/>
    </source>
</evidence>
<dbReference type="EMBL" id="CP002480">
    <property type="protein sequence ID" value="ADW67785.1"/>
    <property type="molecule type" value="Genomic_DNA"/>
</dbReference>
<dbReference type="AlphaFoldDB" id="E8WZX4"/>
<protein>
    <submittedName>
        <fullName evidence="2">Uncharacterized protein</fullName>
    </submittedName>
</protein>
<keyword evidence="3" id="KW-1185">Reference proteome</keyword>
<accession>E8WZX4</accession>
<organism evidence="3">
    <name type="scientific">Granulicella tundricola (strain ATCC BAA-1859 / DSM 23138 / MP5ACTX9)</name>
    <dbReference type="NCBI Taxonomy" id="1198114"/>
    <lineage>
        <taxon>Bacteria</taxon>
        <taxon>Pseudomonadati</taxon>
        <taxon>Acidobacteriota</taxon>
        <taxon>Terriglobia</taxon>
        <taxon>Terriglobales</taxon>
        <taxon>Acidobacteriaceae</taxon>
        <taxon>Granulicella</taxon>
    </lineage>
</organism>
<keyword evidence="1" id="KW-0812">Transmembrane</keyword>
<dbReference type="OrthoDB" id="123068at2"/>
<dbReference type="PaxDb" id="1198114-AciX9_0715"/>
<proteinExistence type="predicted"/>
<feature type="transmembrane region" description="Helical" evidence="1">
    <location>
        <begin position="7"/>
        <end position="27"/>
    </location>
</feature>
<keyword evidence="1" id="KW-1133">Transmembrane helix</keyword>
<reference evidence="3" key="1">
    <citation type="submission" date="2011-01" db="EMBL/GenBank/DDBJ databases">
        <title>Complete sequence of chromosome of Acidobacterium sp. MP5ACTX9.</title>
        <authorList>
            <consortium name="US DOE Joint Genome Institute"/>
            <person name="Lucas S."/>
            <person name="Copeland A."/>
            <person name="Lapidus A."/>
            <person name="Cheng J.-F."/>
            <person name="Goodwin L."/>
            <person name="Pitluck S."/>
            <person name="Teshima H."/>
            <person name="Detter J.C."/>
            <person name="Han C."/>
            <person name="Tapia R."/>
            <person name="Land M."/>
            <person name="Hauser L."/>
            <person name="Kyrpides N."/>
            <person name="Ivanova N."/>
            <person name="Ovchinnikova G."/>
            <person name="Pagani I."/>
            <person name="Rawat S.R."/>
            <person name="Mannisto M."/>
            <person name="Haggblom M.M."/>
            <person name="Woyke T."/>
        </authorList>
    </citation>
    <scope>NUCLEOTIDE SEQUENCE [LARGE SCALE GENOMIC DNA]</scope>
    <source>
        <strain evidence="3">MP5ACTX9</strain>
    </source>
</reference>
<evidence type="ECO:0000313" key="2">
    <source>
        <dbReference type="EMBL" id="ADW67785.1"/>
    </source>
</evidence>